<name>A0A6N4QQT5_9LEPT</name>
<evidence type="ECO:0000256" key="1">
    <source>
        <dbReference type="SAM" id="Phobius"/>
    </source>
</evidence>
<dbReference type="Proteomes" id="UP000297613">
    <property type="component" value="Unassembled WGS sequence"/>
</dbReference>
<dbReference type="RefSeq" id="WP_135573388.1">
    <property type="nucleotide sequence ID" value="NZ_RQGK01000065.1"/>
</dbReference>
<proteinExistence type="predicted"/>
<accession>A0A6N4QQT5</accession>
<gene>
    <name evidence="2" type="ORF">EHQ83_15630</name>
</gene>
<dbReference type="AlphaFoldDB" id="A0A6N4QQT5"/>
<keyword evidence="1" id="KW-0472">Membrane</keyword>
<dbReference type="EMBL" id="RQGM01000062">
    <property type="protein sequence ID" value="TGL81282.1"/>
    <property type="molecule type" value="Genomic_DNA"/>
</dbReference>
<keyword evidence="1" id="KW-1133">Transmembrane helix</keyword>
<comment type="caution">
    <text evidence="2">The sequence shown here is derived from an EMBL/GenBank/DDBJ whole genome shotgun (WGS) entry which is preliminary data.</text>
</comment>
<feature type="transmembrane region" description="Helical" evidence="1">
    <location>
        <begin position="32"/>
        <end position="51"/>
    </location>
</feature>
<sequence>MGGGYHSRSPEEFRKFLEESRKQSGGGRFSRVRLIFILNLVLVVLVIGMVARTTLPGAFTVQSSSSKVRMEASTLYVKSSRDGKEGFPTFFLFIKNETDTAIRFPDATWKFQIFLSGKEGLNCLDTNWDVPERTIHPGKIEFARFRVNDDTIDSLPPDCKIKSSEGFLERIFRRAGGKSGLKLEVTVSHKEDKQILTIENL</sequence>
<evidence type="ECO:0000313" key="2">
    <source>
        <dbReference type="EMBL" id="TGL81282.1"/>
    </source>
</evidence>
<evidence type="ECO:0000313" key="3">
    <source>
        <dbReference type="Proteomes" id="UP000297613"/>
    </source>
</evidence>
<organism evidence="2 3">
    <name type="scientific">Leptospira yasudae</name>
    <dbReference type="NCBI Taxonomy" id="2202201"/>
    <lineage>
        <taxon>Bacteria</taxon>
        <taxon>Pseudomonadati</taxon>
        <taxon>Spirochaetota</taxon>
        <taxon>Spirochaetia</taxon>
        <taxon>Leptospirales</taxon>
        <taxon>Leptospiraceae</taxon>
        <taxon>Leptospira</taxon>
    </lineage>
</organism>
<keyword evidence="1" id="KW-0812">Transmembrane</keyword>
<reference evidence="2 3" key="1">
    <citation type="journal article" date="2019" name="PLoS Negl. Trop. Dis.">
        <title>Revisiting the worldwide diversity of Leptospira species in the environment.</title>
        <authorList>
            <person name="Vincent A.T."/>
            <person name="Schiettekatte O."/>
            <person name="Bourhy P."/>
            <person name="Veyrier F.J."/>
            <person name="Picardeau M."/>
        </authorList>
    </citation>
    <scope>NUCLEOTIDE SEQUENCE [LARGE SCALE GENOMIC DNA]</scope>
    <source>
        <strain evidence="2 3">201702445</strain>
    </source>
</reference>
<protein>
    <submittedName>
        <fullName evidence="2">Uncharacterized protein</fullName>
    </submittedName>
</protein>